<dbReference type="EMBL" id="LUGG01000005">
    <property type="protein sequence ID" value="OBZ75036.1"/>
    <property type="molecule type" value="Genomic_DNA"/>
</dbReference>
<dbReference type="CDD" id="cd05403">
    <property type="entry name" value="NT_KNTase_like"/>
    <property type="match status" value="1"/>
</dbReference>
<comment type="caution">
    <text evidence="2">The sequence shown here is derived from an EMBL/GenBank/DDBJ whole genome shotgun (WGS) entry which is preliminary data.</text>
</comment>
<dbReference type="InterPro" id="IPR043519">
    <property type="entry name" value="NT_sf"/>
</dbReference>
<proteinExistence type="predicted"/>
<protein>
    <recommendedName>
        <fullName evidence="1">Polymerase beta nucleotidyltransferase domain-containing protein</fullName>
    </recommendedName>
</protein>
<dbReference type="Pfam" id="PF18765">
    <property type="entry name" value="Polbeta"/>
    <property type="match status" value="1"/>
</dbReference>
<dbReference type="AlphaFoldDB" id="A0A1C7MF79"/>
<accession>A0A1C7MF79</accession>
<dbReference type="SUPFAM" id="SSF81301">
    <property type="entry name" value="Nucleotidyltransferase"/>
    <property type="match status" value="1"/>
</dbReference>
<sequence length="276" mass="31772">MGGSQVPTFNDMRQRMERVWLESPGCEEYVQWAGIFGSIARGRAREGSDVDVLVVFKDHIRSGQPVNLHEDLISACGRDVSLMCIWRGPDWAWGHVRVEALLASRTVYGSRSDVEDLRRDAQKLLQEGLKSVQIVSSLVDRIRFKIESVKTFEIALRHDCLRDLRTIVTILDIHPDWHALRTMLTFDGVEVADELRPSLFRPLPDDREVNLPDEDHQFWKYVWDHLQESSTAMQTFRGGASWGPKCVEHMFSQMKIAEAFDHGEIPDPTLYQKLVR</sequence>
<evidence type="ECO:0000259" key="1">
    <source>
        <dbReference type="Pfam" id="PF18765"/>
    </source>
</evidence>
<dbReference type="Gene3D" id="3.30.460.10">
    <property type="entry name" value="Beta Polymerase, domain 2"/>
    <property type="match status" value="1"/>
</dbReference>
<gene>
    <name evidence="2" type="ORF">A0H81_05457</name>
</gene>
<evidence type="ECO:0000313" key="2">
    <source>
        <dbReference type="EMBL" id="OBZ75036.1"/>
    </source>
</evidence>
<keyword evidence="3" id="KW-1185">Reference proteome</keyword>
<reference evidence="2 3" key="1">
    <citation type="submission" date="2016-03" db="EMBL/GenBank/DDBJ databases">
        <title>Whole genome sequencing of Grifola frondosa 9006-11.</title>
        <authorList>
            <person name="Min B."/>
            <person name="Park H."/>
            <person name="Kim J.-G."/>
            <person name="Cho H."/>
            <person name="Oh Y.-L."/>
            <person name="Kong W.-S."/>
            <person name="Choi I.-G."/>
        </authorList>
    </citation>
    <scope>NUCLEOTIDE SEQUENCE [LARGE SCALE GENOMIC DNA]</scope>
    <source>
        <strain evidence="2 3">9006-11</strain>
    </source>
</reference>
<dbReference type="InterPro" id="IPR041633">
    <property type="entry name" value="Polbeta"/>
</dbReference>
<dbReference type="OrthoDB" id="5149641at2759"/>
<evidence type="ECO:0000313" key="3">
    <source>
        <dbReference type="Proteomes" id="UP000092993"/>
    </source>
</evidence>
<organism evidence="2 3">
    <name type="scientific">Grifola frondosa</name>
    <name type="common">Maitake</name>
    <name type="synonym">Polyporus frondosus</name>
    <dbReference type="NCBI Taxonomy" id="5627"/>
    <lineage>
        <taxon>Eukaryota</taxon>
        <taxon>Fungi</taxon>
        <taxon>Dikarya</taxon>
        <taxon>Basidiomycota</taxon>
        <taxon>Agaricomycotina</taxon>
        <taxon>Agaricomycetes</taxon>
        <taxon>Polyporales</taxon>
        <taxon>Grifolaceae</taxon>
        <taxon>Grifola</taxon>
    </lineage>
</organism>
<feature type="domain" description="Polymerase beta nucleotidyltransferase" evidence="1">
    <location>
        <begin position="29"/>
        <end position="85"/>
    </location>
</feature>
<name>A0A1C7MF79_GRIFR</name>
<dbReference type="Proteomes" id="UP000092993">
    <property type="component" value="Unassembled WGS sequence"/>
</dbReference>